<keyword evidence="6 7" id="KW-0472">Membrane</keyword>
<dbReference type="InterPro" id="IPR004869">
    <property type="entry name" value="MMPL_dom"/>
</dbReference>
<evidence type="ECO:0000313" key="9">
    <source>
        <dbReference type="EMBL" id="AEF38969.1"/>
    </source>
</evidence>
<evidence type="ECO:0000259" key="8">
    <source>
        <dbReference type="Pfam" id="PF03176"/>
    </source>
</evidence>
<feature type="transmembrane region" description="Helical" evidence="7">
    <location>
        <begin position="291"/>
        <end position="315"/>
    </location>
</feature>
<evidence type="ECO:0000256" key="6">
    <source>
        <dbReference type="ARBA" id="ARBA00023136"/>
    </source>
</evidence>
<keyword evidence="3" id="KW-1003">Cell membrane</keyword>
<evidence type="ECO:0000256" key="4">
    <source>
        <dbReference type="ARBA" id="ARBA00022692"/>
    </source>
</evidence>
<keyword evidence="5 7" id="KW-1133">Transmembrane helix</keyword>
<feature type="transmembrane region" description="Helical" evidence="7">
    <location>
        <begin position="19"/>
        <end position="38"/>
    </location>
</feature>
<dbReference type="GO" id="GO:0005886">
    <property type="term" value="C:plasma membrane"/>
    <property type="evidence" value="ECO:0007669"/>
    <property type="project" value="UniProtKB-SubCell"/>
</dbReference>
<evidence type="ECO:0000256" key="5">
    <source>
        <dbReference type="ARBA" id="ARBA00022989"/>
    </source>
</evidence>
<dbReference type="AlphaFoldDB" id="F6EIP4"/>
<proteinExistence type="inferred from homology"/>
<dbReference type="NCBIfam" id="TIGR03057">
    <property type="entry name" value="xxxLxxG_by_4"/>
    <property type="match status" value="1"/>
</dbReference>
<feature type="domain" description="Membrane transport protein MMPL" evidence="8">
    <location>
        <begin position="53"/>
        <end position="382"/>
    </location>
</feature>
<dbReference type="Proteomes" id="UP000009235">
    <property type="component" value="Chromosome"/>
</dbReference>
<dbReference type="eggNOG" id="COG1511">
    <property type="taxonomic scope" value="Bacteria"/>
</dbReference>
<evidence type="ECO:0000256" key="3">
    <source>
        <dbReference type="ARBA" id="ARBA00022475"/>
    </source>
</evidence>
<dbReference type="HOGENOM" id="CLU_005108_3_2_11"/>
<name>F6EIP4_HOYSD</name>
<comment type="similarity">
    <text evidence="2">Belongs to the resistance-nodulation-cell division (RND) (TC 2.A.6) family. MmpL subfamily.</text>
</comment>
<feature type="transmembrane region" description="Helical" evidence="7">
    <location>
        <begin position="218"/>
        <end position="243"/>
    </location>
</feature>
<feature type="transmembrane region" description="Helical" evidence="7">
    <location>
        <begin position="327"/>
        <end position="349"/>
    </location>
</feature>
<evidence type="ECO:0000256" key="1">
    <source>
        <dbReference type="ARBA" id="ARBA00004651"/>
    </source>
</evidence>
<dbReference type="InterPro" id="IPR050545">
    <property type="entry name" value="Mycobact_MmpL"/>
</dbReference>
<evidence type="ECO:0000256" key="2">
    <source>
        <dbReference type="ARBA" id="ARBA00010157"/>
    </source>
</evidence>
<gene>
    <name evidence="9" type="ordered locus">AS9A_0512</name>
</gene>
<feature type="transmembrane region" description="Helical" evidence="7">
    <location>
        <begin position="191"/>
        <end position="211"/>
    </location>
</feature>
<keyword evidence="4 7" id="KW-0812">Transmembrane</keyword>
<dbReference type="PANTHER" id="PTHR33406">
    <property type="entry name" value="MEMBRANE PROTEIN MJ1562-RELATED"/>
    <property type="match status" value="1"/>
</dbReference>
<dbReference type="PANTHER" id="PTHR33406:SF6">
    <property type="entry name" value="MEMBRANE PROTEIN YDGH-RELATED"/>
    <property type="match status" value="1"/>
</dbReference>
<dbReference type="InterPro" id="IPR023908">
    <property type="entry name" value="xxxLxxG_rpt"/>
</dbReference>
<feature type="domain" description="Membrane transport protein MMPL" evidence="8">
    <location>
        <begin position="660"/>
        <end position="1021"/>
    </location>
</feature>
<organism evidence="9 10">
    <name type="scientific">Hoyosella subflava (strain DSM 45089 / JCM 17490 / NBRC 109087 / DQS3-9A1)</name>
    <name type="common">Amycolicicoccus subflavus</name>
    <dbReference type="NCBI Taxonomy" id="443218"/>
    <lineage>
        <taxon>Bacteria</taxon>
        <taxon>Bacillati</taxon>
        <taxon>Actinomycetota</taxon>
        <taxon>Actinomycetes</taxon>
        <taxon>Mycobacteriales</taxon>
        <taxon>Hoyosellaceae</taxon>
        <taxon>Hoyosella</taxon>
    </lineage>
</organism>
<dbReference type="STRING" id="443218.AS9A_0512"/>
<evidence type="ECO:0000313" key="10">
    <source>
        <dbReference type="Proteomes" id="UP000009235"/>
    </source>
</evidence>
<comment type="subcellular location">
    <subcellularLocation>
        <location evidence="1">Cell membrane</location>
        <topology evidence="1">Multi-pass membrane protein</topology>
    </subcellularLocation>
</comment>
<dbReference type="OrthoDB" id="2365435at2"/>
<dbReference type="Pfam" id="PF03176">
    <property type="entry name" value="MMPL"/>
    <property type="match status" value="2"/>
</dbReference>
<evidence type="ECO:0000256" key="7">
    <source>
        <dbReference type="SAM" id="Phobius"/>
    </source>
</evidence>
<protein>
    <submittedName>
        <fullName evidence="9">MMPL domain protein</fullName>
    </submittedName>
</protein>
<dbReference type="Gene3D" id="1.10.287.950">
    <property type="entry name" value="Methyl-accepting chemotaxis protein"/>
    <property type="match status" value="1"/>
</dbReference>
<dbReference type="Gene3D" id="1.20.1640.10">
    <property type="entry name" value="Multidrug efflux transporter AcrB transmembrane domain"/>
    <property type="match status" value="2"/>
</dbReference>
<dbReference type="EMBL" id="CP002786">
    <property type="protein sequence ID" value="AEF38969.1"/>
    <property type="molecule type" value="Genomic_DNA"/>
</dbReference>
<dbReference type="SUPFAM" id="SSF82866">
    <property type="entry name" value="Multidrug efflux transporter AcrB transmembrane domain"/>
    <property type="match status" value="2"/>
</dbReference>
<dbReference type="RefSeq" id="WP_013805318.1">
    <property type="nucleotide sequence ID" value="NC_015564.1"/>
</dbReference>
<feature type="transmembrane region" description="Helical" evidence="7">
    <location>
        <begin position="249"/>
        <end position="270"/>
    </location>
</feature>
<feature type="transmembrane region" description="Helical" evidence="7">
    <location>
        <begin position="950"/>
        <end position="977"/>
    </location>
</feature>
<sequence length="1024" mass="108001">MVSTVSSAFSRLGAAAAKYAWWVAGFWVVALVTLNVLFPQLEKVIAENSAAFIPENNQASIAITEMSRDFGNPDSSAVGFFVMANENGFGDADREYYNELTQRLVDSRDHVAYILDLQTTPEARELTTSADGNAVTLMTVLHGDNGTTEATRATNAVRDIAASIDKPDGLEVKFSGPVATTSDQLEAIEHAMLIITGVSVILISAALLFAYRRVMSVAFALFILGFGLGLARPLVGILGQAGILEMSMFTAALMTAMVIGAGTDYAVFIIGRFHESRRNGRSMLESIADSIGGIATVIIASGLTIAAACMAMLFTEVGIFRTAGPPIAVGILISLFVSLTLGPALLAILGRRGGADPLMNSGRKAERRWRRAGARVVRRPLAAFFLSIAVISPLVAVAFTHEPNFDEFSAQPADSESNQGYHLANNHFPQNELLPDYVIVRSDHDMRTSADLAALELIAQSVSQVEGVTVLRSITRPDGTPLPEASLGYQAGVVADGLGEATDRIAASQPDLLRLAAGTTELAEGAETARQRIPELVTGTDEVTGLANEILTTVDLLEVTVDEASGGEMDLGAAVSEIHTTAQALSEVAALLAANATTIKASSDMLNNVFGPAIRGECGDLQCSALRAALRSADDVTGGDASRALRTAIEGGQSLDETTARITALSARMHQIADQLESSLGTLAAQGSTAAARERLAELTAGVRELADGVEQLADGAREIADGTQQIPELLNELAEGLQFAAGHLGGMRNNALNGPGSGFYLPDFAFDEPRFVTASQFFLSPDGKTARMIAVSEGDVLTRESFARIDAMRAAARAATENTVLENAEITSTGFAAVYKDLEGEINSDFRLVAIIALTAVTLILIAMLRSIVAPLVIMVWAVVSYIATIGIGVVVWQHLLGMPLHWSVVPISFVVLVGVGADYSMLVITRIREESARTLRGVRSPDGGLRIGVIRALGSTGGVITIAGIVFAMTMFALMSSGLYVLAQLGFVVGIGLLLDILIVRTVLVPASLLLLGKASWWPAKS</sequence>
<keyword evidence="10" id="KW-1185">Reference proteome</keyword>
<feature type="transmembrane region" description="Helical" evidence="7">
    <location>
        <begin position="873"/>
        <end position="894"/>
    </location>
</feature>
<reference evidence="9 10" key="1">
    <citation type="journal article" date="2011" name="J. Bacteriol.">
        <title>Complete genome sequence of Amycolicicoccus subflavus DQS3-9A1T, an actinomycete isolated from crude oil-polluted soil.</title>
        <authorList>
            <person name="Cai M."/>
            <person name="Chen W.M."/>
            <person name="Nie Y."/>
            <person name="Chi C.Q."/>
            <person name="Wang Y.N."/>
            <person name="Tang Y.Q."/>
            <person name="Li G.Y."/>
            <person name="Wu X.L."/>
        </authorList>
    </citation>
    <scope>NUCLEOTIDE SEQUENCE [LARGE SCALE GENOMIC DNA]</scope>
    <source>
        <strain evidence="10">DSM 45089 / DQS3-9A1</strain>
    </source>
</reference>
<feature type="transmembrane region" description="Helical" evidence="7">
    <location>
        <begin position="906"/>
        <end position="929"/>
    </location>
</feature>
<feature type="transmembrane region" description="Helical" evidence="7">
    <location>
        <begin position="989"/>
        <end position="1014"/>
    </location>
</feature>
<feature type="transmembrane region" description="Helical" evidence="7">
    <location>
        <begin position="847"/>
        <end position="866"/>
    </location>
</feature>
<dbReference type="eggNOG" id="COG2409">
    <property type="taxonomic scope" value="Bacteria"/>
</dbReference>
<feature type="transmembrane region" description="Helical" evidence="7">
    <location>
        <begin position="380"/>
        <end position="399"/>
    </location>
</feature>
<dbReference type="KEGG" id="asd:AS9A_0512"/>
<accession>F6EIP4</accession>